<feature type="region of interest" description="Disordered" evidence="1">
    <location>
        <begin position="267"/>
        <end position="291"/>
    </location>
</feature>
<feature type="domain" description="IrrE N-terminal-like" evidence="2">
    <location>
        <begin position="69"/>
        <end position="190"/>
    </location>
</feature>
<dbReference type="Pfam" id="PF06114">
    <property type="entry name" value="Peptidase_M78"/>
    <property type="match status" value="1"/>
</dbReference>
<organism evidence="3 4">
    <name type="scientific">Jeotgalibacillus terrae</name>
    <dbReference type="NCBI Taxonomy" id="587735"/>
    <lineage>
        <taxon>Bacteria</taxon>
        <taxon>Bacillati</taxon>
        <taxon>Bacillota</taxon>
        <taxon>Bacilli</taxon>
        <taxon>Bacillales</taxon>
        <taxon>Caryophanaceae</taxon>
        <taxon>Jeotgalibacillus</taxon>
    </lineage>
</organism>
<gene>
    <name evidence="3" type="ORF">ACFS5P_11185</name>
</gene>
<dbReference type="Gene3D" id="1.10.10.2910">
    <property type="match status" value="1"/>
</dbReference>
<dbReference type="EMBL" id="JBHUPG010000020">
    <property type="protein sequence ID" value="MFD2912438.1"/>
    <property type="molecule type" value="Genomic_DNA"/>
</dbReference>
<evidence type="ECO:0000313" key="4">
    <source>
        <dbReference type="Proteomes" id="UP001597561"/>
    </source>
</evidence>
<evidence type="ECO:0000259" key="2">
    <source>
        <dbReference type="Pfam" id="PF06114"/>
    </source>
</evidence>
<feature type="compositionally biased region" description="Polar residues" evidence="1">
    <location>
        <begin position="274"/>
        <end position="284"/>
    </location>
</feature>
<dbReference type="InterPro" id="IPR010359">
    <property type="entry name" value="IrrE_HExxH"/>
</dbReference>
<comment type="caution">
    <text evidence="3">The sequence shown here is derived from an EMBL/GenBank/DDBJ whole genome shotgun (WGS) entry which is preliminary data.</text>
</comment>
<reference evidence="4" key="1">
    <citation type="journal article" date="2019" name="Int. J. Syst. Evol. Microbiol.">
        <title>The Global Catalogue of Microorganisms (GCM) 10K type strain sequencing project: providing services to taxonomists for standard genome sequencing and annotation.</title>
        <authorList>
            <consortium name="The Broad Institute Genomics Platform"/>
            <consortium name="The Broad Institute Genome Sequencing Center for Infectious Disease"/>
            <person name="Wu L."/>
            <person name="Ma J."/>
        </authorList>
    </citation>
    <scope>NUCLEOTIDE SEQUENCE [LARGE SCALE GENOMIC DNA]</scope>
    <source>
        <strain evidence="4">KCTC 13528</strain>
    </source>
</reference>
<proteinExistence type="predicted"/>
<accession>A0ABW5ZK48</accession>
<dbReference type="RefSeq" id="WP_204730783.1">
    <property type="nucleotide sequence ID" value="NZ_JAFBDK010000024.1"/>
</dbReference>
<dbReference type="Proteomes" id="UP001597561">
    <property type="component" value="Unassembled WGS sequence"/>
</dbReference>
<name>A0ABW5ZK48_9BACL</name>
<protein>
    <submittedName>
        <fullName evidence="3">ImmA/IrrE family metallo-endopeptidase</fullName>
    </submittedName>
</protein>
<evidence type="ECO:0000313" key="3">
    <source>
        <dbReference type="EMBL" id="MFD2912438.1"/>
    </source>
</evidence>
<dbReference type="InterPro" id="IPR052345">
    <property type="entry name" value="Rad_response_metalloprotease"/>
</dbReference>
<evidence type="ECO:0000256" key="1">
    <source>
        <dbReference type="SAM" id="MobiDB-lite"/>
    </source>
</evidence>
<dbReference type="PANTHER" id="PTHR43236">
    <property type="entry name" value="ANTITOXIN HIGA1"/>
    <property type="match status" value="1"/>
</dbReference>
<keyword evidence="4" id="KW-1185">Reference proteome</keyword>
<sequence length="291" mass="34220">MQRIRVKWVAKIHSYLEQFIDFPELNLPDTTRFEDKECDNLTIEELALLTRNYWELGDKPISNMVNLLEKHGIVVTALEINDNKIDAFCQTREKRTIIILGDDKKSAARRNFDCAHELGHLLMHRHIIDDQEQLSREELKRMEAQADRFASAFLLPQEAFIRMVVSPKLEHFKDLKRYWKVSMAAMIRRCYDLDYISENQYKYLNKQMAFRKMKKKEPLDDVLHVPSPTLLSRAIEMILEHGLKTEEELIIDLQLPQKDIEMLSTLKPGRLNPKSRNNNDQVATISLKEKG</sequence>
<dbReference type="PANTHER" id="PTHR43236:SF1">
    <property type="entry name" value="BLL7220 PROTEIN"/>
    <property type="match status" value="1"/>
</dbReference>